<accession>D1B4R9</accession>
<dbReference type="STRING" id="525898.Sdel_2077"/>
<gene>
    <name evidence="1" type="ordered locus">Sdel_2077</name>
</gene>
<reference evidence="1 2" key="2">
    <citation type="journal article" date="2010" name="Stand. Genomic Sci.">
        <title>Complete genome sequence of Sulfurospirillum deleyianum type strain (5175).</title>
        <authorList>
            <person name="Sikorski J."/>
            <person name="Lapidus A."/>
            <person name="Copeland A."/>
            <person name="Glavina Del Rio T."/>
            <person name="Nolan M."/>
            <person name="Lucas S."/>
            <person name="Chen F."/>
            <person name="Tice H."/>
            <person name="Cheng J.F."/>
            <person name="Saunders E."/>
            <person name="Bruce D."/>
            <person name="Goodwin L."/>
            <person name="Pitluck S."/>
            <person name="Ovchinnikova G."/>
            <person name="Pati A."/>
            <person name="Ivanova N."/>
            <person name="Mavromatis K."/>
            <person name="Chen A."/>
            <person name="Palaniappan K."/>
            <person name="Chain P."/>
            <person name="Land M."/>
            <person name="Hauser L."/>
            <person name="Chang Y.J."/>
            <person name="Jeffries C.D."/>
            <person name="Brettin T."/>
            <person name="Detter J.C."/>
            <person name="Han C."/>
            <person name="Rohde M."/>
            <person name="Lang E."/>
            <person name="Spring S."/>
            <person name="Goker M."/>
            <person name="Bristow J."/>
            <person name="Eisen J.A."/>
            <person name="Markowitz V."/>
            <person name="Hugenholtz P."/>
            <person name="Kyrpides N.C."/>
            <person name="Klenk H.P."/>
        </authorList>
    </citation>
    <scope>NUCLEOTIDE SEQUENCE [LARGE SCALE GENOMIC DNA]</scope>
    <source>
        <strain evidence="2">ATCC 51133 / DSM 6946 / 5175</strain>
    </source>
</reference>
<dbReference type="HOGENOM" id="CLU_098311_0_0_7"/>
<keyword evidence="2" id="KW-1185">Reference proteome</keyword>
<dbReference type="Gene3D" id="1.10.3480.10">
    <property type="entry name" value="TorD-like"/>
    <property type="match status" value="1"/>
</dbReference>
<dbReference type="eggNOG" id="COG3381">
    <property type="taxonomic scope" value="Bacteria"/>
</dbReference>
<dbReference type="Pfam" id="PF02613">
    <property type="entry name" value="Nitrate_red_del"/>
    <property type="match status" value="1"/>
</dbReference>
<dbReference type="Proteomes" id="UP000002222">
    <property type="component" value="Chromosome"/>
</dbReference>
<dbReference type="RefSeq" id="WP_012857834.1">
    <property type="nucleotide sequence ID" value="NC_013512.1"/>
</dbReference>
<evidence type="ECO:0008006" key="3">
    <source>
        <dbReference type="Google" id="ProtNLM"/>
    </source>
</evidence>
<dbReference type="SUPFAM" id="SSF89155">
    <property type="entry name" value="TorD-like"/>
    <property type="match status" value="1"/>
</dbReference>
<evidence type="ECO:0000313" key="2">
    <source>
        <dbReference type="Proteomes" id="UP000002222"/>
    </source>
</evidence>
<dbReference type="OrthoDB" id="5321442at2"/>
<reference evidence="2" key="1">
    <citation type="submission" date="2009-11" db="EMBL/GenBank/DDBJ databases">
        <title>The complete genome of Sulfurospirillum deleyianum DSM 6946.</title>
        <authorList>
            <consortium name="US DOE Joint Genome Institute (JGI-PGF)"/>
            <person name="Lucas S."/>
            <person name="Copeland A."/>
            <person name="Lapidus A."/>
            <person name="Glavina del Rio T."/>
            <person name="Dalin E."/>
            <person name="Tice H."/>
            <person name="Bruce D."/>
            <person name="Goodwin L."/>
            <person name="Pitluck S."/>
            <person name="Kyrpides N."/>
            <person name="Mavromatis K."/>
            <person name="Ivanova N."/>
            <person name="Ovchinnikova G."/>
            <person name="Munk A.C."/>
            <person name="Lu M."/>
            <person name="Brettin T."/>
            <person name="Detter J.C."/>
            <person name="Han C."/>
            <person name="Tapia R."/>
            <person name="Larimer F."/>
            <person name="Land M."/>
            <person name="Hauser L."/>
            <person name="Markowitz V."/>
            <person name="Cheng J.F."/>
            <person name="Hugenholtz P."/>
            <person name="Woyke T."/>
            <person name="Wu D."/>
            <person name="Aumann P."/>
            <person name="Schneider S."/>
            <person name="Lang E."/>
            <person name="Spring S."/>
            <person name="Klenk H.P."/>
            <person name="Eisen J.A."/>
        </authorList>
    </citation>
    <scope>NUCLEOTIDE SEQUENCE [LARGE SCALE GENOMIC DNA]</scope>
    <source>
        <strain evidence="2">ATCC 51133 / DSM 6946 / 5175</strain>
    </source>
</reference>
<dbReference type="EMBL" id="CP001816">
    <property type="protein sequence ID" value="ACZ13089.1"/>
    <property type="molecule type" value="Genomic_DNA"/>
</dbReference>
<name>D1B4R9_SULD5</name>
<evidence type="ECO:0000313" key="1">
    <source>
        <dbReference type="EMBL" id="ACZ13089.1"/>
    </source>
</evidence>
<protein>
    <recommendedName>
        <fullName evidence="3">Formate dehydrogenase-specific chaperone</fullName>
    </recommendedName>
</protein>
<dbReference type="AlphaFoldDB" id="D1B4R9"/>
<proteinExistence type="predicted"/>
<organism evidence="1 2">
    <name type="scientific">Sulfurospirillum deleyianum (strain ATCC 51133 / DSM 6946 / 5175)</name>
    <dbReference type="NCBI Taxonomy" id="525898"/>
    <lineage>
        <taxon>Bacteria</taxon>
        <taxon>Pseudomonadati</taxon>
        <taxon>Campylobacterota</taxon>
        <taxon>Epsilonproteobacteria</taxon>
        <taxon>Campylobacterales</taxon>
        <taxon>Sulfurospirillaceae</taxon>
        <taxon>Sulfurospirillum</taxon>
    </lineage>
</organism>
<dbReference type="KEGG" id="sdl:Sdel_2077"/>
<sequence>MDKKAINQARSLYYIFFAKMLDFSSSDEGYKDVETLLPIFLSNPLDEGSYEALGAIQEKIKTEGFSALRAEYDEVFVSPESSFIPLSASYYDEGRDDGQKRVKAAGLVLRSKFRRNKPLCNDSEDQMVFAFRLMSTLIESGIEGDEESLNLAHTFFAEILNECIDDFAELLFTHEKSVFYKNTAIVLKAFSDFERLYLDVAPSQKVASAHRVSAVIQTDRKPLSQRIRRNLDEIVL</sequence>
<dbReference type="InterPro" id="IPR020945">
    <property type="entry name" value="DMSO/NO3_reduct_chaperone"/>
</dbReference>
<dbReference type="InterPro" id="IPR036411">
    <property type="entry name" value="TorD-like_sf"/>
</dbReference>